<dbReference type="InterPro" id="IPR032710">
    <property type="entry name" value="NTF2-like_dom_sf"/>
</dbReference>
<dbReference type="Gene3D" id="3.10.450.50">
    <property type="match status" value="1"/>
</dbReference>
<keyword evidence="3" id="KW-1185">Reference proteome</keyword>
<dbReference type="Proteomes" id="UP001174050">
    <property type="component" value="Unassembled WGS sequence"/>
</dbReference>
<dbReference type="InterPro" id="IPR011944">
    <property type="entry name" value="Steroid_delta5-4_isomerase"/>
</dbReference>
<reference evidence="2" key="1">
    <citation type="submission" date="2023-06" db="EMBL/GenBank/DDBJ databases">
        <title>WGS-Sequencing of Streptomyces ficellus isolate 21 collected from sand in Gara Djebilet Iron Mine in Algeria.</title>
        <authorList>
            <person name="Zegers G.P."/>
            <person name="Gomez A."/>
            <person name="Gueddou A."/>
            <person name="Zahara A.F."/>
            <person name="Worth M."/>
            <person name="Sevigny J.L."/>
            <person name="Tisa L."/>
        </authorList>
    </citation>
    <scope>NUCLEOTIDE SEQUENCE</scope>
    <source>
        <strain evidence="2">AS11</strain>
    </source>
</reference>
<protein>
    <submittedName>
        <fullName evidence="2">SgcJ/EcaC family oxidoreductase</fullName>
    </submittedName>
</protein>
<dbReference type="SUPFAM" id="SSF54427">
    <property type="entry name" value="NTF2-like"/>
    <property type="match status" value="1"/>
</dbReference>
<feature type="domain" description="SnoaL-like" evidence="1">
    <location>
        <begin position="15"/>
        <end position="131"/>
    </location>
</feature>
<comment type="caution">
    <text evidence="2">The sequence shown here is derived from an EMBL/GenBank/DDBJ whole genome shotgun (WGS) entry which is preliminary data.</text>
</comment>
<accession>A0ABT7Z0Z1</accession>
<gene>
    <name evidence="2" type="ORF">QWM81_01725</name>
</gene>
<evidence type="ECO:0000313" key="2">
    <source>
        <dbReference type="EMBL" id="MDN3292781.1"/>
    </source>
</evidence>
<dbReference type="EMBL" id="JAUEPL010000002">
    <property type="protein sequence ID" value="MDN3292781.1"/>
    <property type="molecule type" value="Genomic_DNA"/>
</dbReference>
<dbReference type="InterPro" id="IPR037401">
    <property type="entry name" value="SnoaL-like"/>
</dbReference>
<name>A0ABT7Z0Z1_9ACTN</name>
<proteinExistence type="predicted"/>
<sequence length="138" mass="14695">MAATPSLDTGDTEAVRAVPQRIMDAWAEHDADRFAEVFTENATLILPGDVFLTGREDIRSFMRNAFAGPFKGTRVTGEPLSVRPLAAGAAVLVTQGGVLAPGDTEPTAERAIRATWVLVKEAVGWRIASYQNTPIAAA</sequence>
<evidence type="ECO:0000313" key="3">
    <source>
        <dbReference type="Proteomes" id="UP001174050"/>
    </source>
</evidence>
<dbReference type="NCBIfam" id="TIGR02246">
    <property type="entry name" value="SgcJ/EcaC family oxidoreductase"/>
    <property type="match status" value="1"/>
</dbReference>
<organism evidence="2 3">
    <name type="scientific">Streptomyces ficellus</name>
    <dbReference type="NCBI Taxonomy" id="1977088"/>
    <lineage>
        <taxon>Bacteria</taxon>
        <taxon>Bacillati</taxon>
        <taxon>Actinomycetota</taxon>
        <taxon>Actinomycetes</taxon>
        <taxon>Kitasatosporales</taxon>
        <taxon>Streptomycetaceae</taxon>
        <taxon>Streptomyces</taxon>
    </lineage>
</organism>
<evidence type="ECO:0000259" key="1">
    <source>
        <dbReference type="Pfam" id="PF13474"/>
    </source>
</evidence>
<dbReference type="Pfam" id="PF13474">
    <property type="entry name" value="SnoaL_3"/>
    <property type="match status" value="1"/>
</dbReference>
<dbReference type="RefSeq" id="WP_290109585.1">
    <property type="nucleotide sequence ID" value="NZ_JAUEPL010000002.1"/>
</dbReference>